<sequence length="108" mass="11760">MASPKTLSSSTATPTDSRLVDATKRILQEITAVERGLEAMDLKITDLSAASTSIRADIASFQDKVTDLDLRLTTVKGQLATLSELDSELQFLCAKIIDLEDRSQCPFI</sequence>
<proteinExistence type="predicted"/>
<dbReference type="Gene3D" id="1.20.5.340">
    <property type="match status" value="1"/>
</dbReference>
<accession>A0AAV7UVQ6</accession>
<comment type="caution">
    <text evidence="1">The sequence shown here is derived from an EMBL/GenBank/DDBJ whole genome shotgun (WGS) entry which is preliminary data.</text>
</comment>
<dbReference type="EMBL" id="JANPWB010000004">
    <property type="protein sequence ID" value="KAJ1193173.1"/>
    <property type="molecule type" value="Genomic_DNA"/>
</dbReference>
<evidence type="ECO:0000313" key="2">
    <source>
        <dbReference type="Proteomes" id="UP001066276"/>
    </source>
</evidence>
<name>A0AAV7UVQ6_PLEWA</name>
<gene>
    <name evidence="1" type="ORF">NDU88_002478</name>
</gene>
<keyword evidence="2" id="KW-1185">Reference proteome</keyword>
<reference evidence="1" key="1">
    <citation type="journal article" date="2022" name="bioRxiv">
        <title>Sequencing and chromosome-scale assembly of the giantPleurodeles waltlgenome.</title>
        <authorList>
            <person name="Brown T."/>
            <person name="Elewa A."/>
            <person name="Iarovenko S."/>
            <person name="Subramanian E."/>
            <person name="Araus A.J."/>
            <person name="Petzold A."/>
            <person name="Susuki M."/>
            <person name="Suzuki K.-i.T."/>
            <person name="Hayashi T."/>
            <person name="Toyoda A."/>
            <person name="Oliveira C."/>
            <person name="Osipova E."/>
            <person name="Leigh N.D."/>
            <person name="Simon A."/>
            <person name="Yun M.H."/>
        </authorList>
    </citation>
    <scope>NUCLEOTIDE SEQUENCE</scope>
    <source>
        <strain evidence="1">20211129_DDA</strain>
        <tissue evidence="1">Liver</tissue>
    </source>
</reference>
<evidence type="ECO:0000313" key="1">
    <source>
        <dbReference type="EMBL" id="KAJ1193173.1"/>
    </source>
</evidence>
<organism evidence="1 2">
    <name type="scientific">Pleurodeles waltl</name>
    <name type="common">Iberian ribbed newt</name>
    <dbReference type="NCBI Taxonomy" id="8319"/>
    <lineage>
        <taxon>Eukaryota</taxon>
        <taxon>Metazoa</taxon>
        <taxon>Chordata</taxon>
        <taxon>Craniata</taxon>
        <taxon>Vertebrata</taxon>
        <taxon>Euteleostomi</taxon>
        <taxon>Amphibia</taxon>
        <taxon>Batrachia</taxon>
        <taxon>Caudata</taxon>
        <taxon>Salamandroidea</taxon>
        <taxon>Salamandridae</taxon>
        <taxon>Pleurodelinae</taxon>
        <taxon>Pleurodeles</taxon>
    </lineage>
</organism>
<dbReference type="AlphaFoldDB" id="A0AAV7UVQ6"/>
<protein>
    <submittedName>
        <fullName evidence="1">Uncharacterized protein</fullName>
    </submittedName>
</protein>
<dbReference type="Proteomes" id="UP001066276">
    <property type="component" value="Chromosome 2_2"/>
</dbReference>